<dbReference type="InterPro" id="IPR001670">
    <property type="entry name" value="ADH_Fe/GldA"/>
</dbReference>
<dbReference type="InterPro" id="IPR056798">
    <property type="entry name" value="ADH_Fe_C"/>
</dbReference>
<dbReference type="EMBL" id="CP019327">
    <property type="protein sequence ID" value="APX97107.1"/>
    <property type="molecule type" value="Genomic_DNA"/>
</dbReference>
<dbReference type="Proteomes" id="UP000187321">
    <property type="component" value="Chromosome"/>
</dbReference>
<feature type="domain" description="Fe-containing alcohol dehydrogenase-like C-terminal" evidence="3">
    <location>
        <begin position="189"/>
        <end position="386"/>
    </location>
</feature>
<protein>
    <submittedName>
        <fullName evidence="5">Hydroxyacid-oxoacid transhydrogenase</fullName>
    </submittedName>
</protein>
<dbReference type="GO" id="GO:0046872">
    <property type="term" value="F:metal ion binding"/>
    <property type="evidence" value="ECO:0007669"/>
    <property type="project" value="InterPro"/>
</dbReference>
<dbReference type="PROSITE" id="PS00913">
    <property type="entry name" value="ADH_IRON_1"/>
    <property type="match status" value="1"/>
</dbReference>
<dbReference type="KEGG" id="hda:BB347_10995"/>
<dbReference type="Pfam" id="PF00465">
    <property type="entry name" value="Fe-ADH"/>
    <property type="match status" value="1"/>
</dbReference>
<dbReference type="Proteomes" id="UP000185687">
    <property type="component" value="Unassembled WGS sequence"/>
</dbReference>
<dbReference type="EMBL" id="FTNP01000002">
    <property type="protein sequence ID" value="SIR68268.1"/>
    <property type="molecule type" value="Genomic_DNA"/>
</dbReference>
<sequence>MSPPNTRESGLESSAVTFTATDTRFGAGVSKTVGDLLEREGITNPLVVTDEGIEAAGLLEPLLEELDDDVSIRYATTEPSTTDFESVSNGEFDGVVAVGGGSVIDTAKVTSILLAHGGDASDYLGVDAVPGSVAPLVAIPTTSGTGSQATQTAVLTHDGVKRGISDESLRPAHALVDPELTADLPPRQTARSGFDAFVHALESLTARDHRWIESRPITYQGANPASRALAREALSQVHGALERATFDGDDRDAREAMSVGSHLAGTAFSISGLGIVHALASTLGGLTDDPHGACLAASIEAGLTYNLPVRREEYADIARSLEIANVAATDDEAAEALVDECDRLRRSLNLPTSMRALGLERSDVDTIVENTLLQERRLPTNPRGAGDDLREHLLEVEFDG</sequence>
<dbReference type="GeneID" id="30956476"/>
<keyword evidence="1" id="KW-0560">Oxidoreductase</keyword>
<dbReference type="OrthoDB" id="57329at2157"/>
<keyword evidence="6" id="KW-1185">Reference proteome</keyword>
<feature type="domain" description="Alcohol dehydrogenase iron-type/glycerol dehydrogenase GldA" evidence="2">
    <location>
        <begin position="21"/>
        <end position="178"/>
    </location>
</feature>
<dbReference type="SUPFAM" id="SSF56796">
    <property type="entry name" value="Dehydroquinate synthase-like"/>
    <property type="match status" value="1"/>
</dbReference>
<accession>A0A1N7CX98</accession>
<reference evidence="4 7" key="1">
    <citation type="submission" date="2017-01" db="EMBL/GenBank/DDBJ databases">
        <title>Complete genome sequence of Haloterrigena daqingensis type strain (JX313T).</title>
        <authorList>
            <person name="Shuang W."/>
        </authorList>
    </citation>
    <scope>NUCLEOTIDE SEQUENCE [LARGE SCALE GENOMIC DNA]</scope>
    <source>
        <strain evidence="4 7">JX313</strain>
    </source>
</reference>
<evidence type="ECO:0000313" key="4">
    <source>
        <dbReference type="EMBL" id="APX97107.1"/>
    </source>
</evidence>
<dbReference type="RefSeq" id="WP_076581414.1">
    <property type="nucleotide sequence ID" value="NZ_CP019327.1"/>
</dbReference>
<dbReference type="GO" id="GO:0004022">
    <property type="term" value="F:alcohol dehydrogenase (NAD+) activity"/>
    <property type="evidence" value="ECO:0007669"/>
    <property type="project" value="TreeGrafter"/>
</dbReference>
<evidence type="ECO:0000313" key="6">
    <source>
        <dbReference type="Proteomes" id="UP000185687"/>
    </source>
</evidence>
<reference evidence="5 6" key="2">
    <citation type="submission" date="2017-01" db="EMBL/GenBank/DDBJ databases">
        <authorList>
            <person name="Mah S.A."/>
            <person name="Swanson W.J."/>
            <person name="Moy G.W."/>
            <person name="Vacquier V.D."/>
        </authorList>
    </citation>
    <scope>NUCLEOTIDE SEQUENCE [LARGE SCALE GENOMIC DNA]</scope>
    <source>
        <strain evidence="5 6">CGMCC 1.8909</strain>
    </source>
</reference>
<dbReference type="PANTHER" id="PTHR11496">
    <property type="entry name" value="ALCOHOL DEHYDROGENASE"/>
    <property type="match status" value="1"/>
</dbReference>
<dbReference type="Gene3D" id="1.20.1090.10">
    <property type="entry name" value="Dehydroquinate synthase-like - alpha domain"/>
    <property type="match status" value="1"/>
</dbReference>
<evidence type="ECO:0000313" key="5">
    <source>
        <dbReference type="EMBL" id="SIR68268.1"/>
    </source>
</evidence>
<organism evidence="5 6">
    <name type="scientific">Natronorubrum daqingense</name>
    <dbReference type="NCBI Taxonomy" id="588898"/>
    <lineage>
        <taxon>Archaea</taxon>
        <taxon>Methanobacteriati</taxon>
        <taxon>Methanobacteriota</taxon>
        <taxon>Stenosarchaea group</taxon>
        <taxon>Halobacteria</taxon>
        <taxon>Halobacteriales</taxon>
        <taxon>Natrialbaceae</taxon>
        <taxon>Natronorubrum</taxon>
    </lineage>
</organism>
<evidence type="ECO:0000259" key="2">
    <source>
        <dbReference type="Pfam" id="PF00465"/>
    </source>
</evidence>
<proteinExistence type="predicted"/>
<name>A0A1N7CX98_9EURY</name>
<dbReference type="PANTHER" id="PTHR11496:SF83">
    <property type="entry name" value="HYDROXYACID-OXOACID TRANSHYDROGENASE, MITOCHONDRIAL"/>
    <property type="match status" value="1"/>
</dbReference>
<dbReference type="InterPro" id="IPR018211">
    <property type="entry name" value="ADH_Fe_CS"/>
</dbReference>
<dbReference type="STRING" id="588898.BB347_10995"/>
<evidence type="ECO:0000256" key="1">
    <source>
        <dbReference type="ARBA" id="ARBA00023002"/>
    </source>
</evidence>
<dbReference type="InterPro" id="IPR039697">
    <property type="entry name" value="Alcohol_dehydrogenase_Fe"/>
</dbReference>
<evidence type="ECO:0000259" key="3">
    <source>
        <dbReference type="Pfam" id="PF25137"/>
    </source>
</evidence>
<dbReference type="AlphaFoldDB" id="A0A1N7CX98"/>
<dbReference type="Pfam" id="PF25137">
    <property type="entry name" value="ADH_Fe_C"/>
    <property type="match status" value="1"/>
</dbReference>
<gene>
    <name evidence="4" type="ORF">BB347_10995</name>
    <name evidence="5" type="ORF">SAMN05421809_1933</name>
</gene>
<dbReference type="FunFam" id="3.40.50.1970:FF:000003">
    <property type="entry name" value="Alcohol dehydrogenase, iron-containing"/>
    <property type="match status" value="1"/>
</dbReference>
<evidence type="ECO:0000313" key="7">
    <source>
        <dbReference type="Proteomes" id="UP000187321"/>
    </source>
</evidence>
<dbReference type="Gene3D" id="3.40.50.1970">
    <property type="match status" value="1"/>
</dbReference>